<dbReference type="AlphaFoldDB" id="A0A7R9BFD7"/>
<dbReference type="Gene3D" id="1.25.40.10">
    <property type="entry name" value="Tetratricopeptide repeat domain"/>
    <property type="match status" value="3"/>
</dbReference>
<dbReference type="OrthoDB" id="185373at2759"/>
<keyword evidence="6" id="KW-0411">Iron-sulfur</keyword>
<sequence length="820" mass="91983">MSGLGQVKGILLVLSGKGGVGKSTVSAQLACGLQARGFKVGLLDIDLCGPSIPRMLSLEGNVVHQSDDGWIPVYTDDTKTLGVMSIGFLTKSRDEPVIWRGPKKTAMIRQFLQDVCWGELDWLVIDTPPGTSDEHITIAENLRDVPNCRAVLVSTSQMVAVNDVRREITFCRKLSIPMVGIIENMSGYVCPNCSILPCSSFRATESRNILKLAKKEEEVFGTLSRAQSEKVPDEEKPVSPADNFASTVLAELEGDEEDKAGRPPAANPETRLPLSHYIVQIKSYLKKNMLKEALDVLEVKMLQRDGRKPDEYVYTLLIHACGKRGYTKKAFELFNQMKSRGLKPGPSLYTALFNACANSPWKEDGLERAHRLYDLMQERGYTLNVTQYECAIKAFGRCGELDTALKLVDAMLKEGHYLTISAVNALLHGCIDDKTSGFRYALLVWRKMRGKQVSPNLQTYNLLLRAVRDCNAGDSDNCGQELLEFLMSREAPSRRQYDKLVHGQRQALAQPRAMFRLNPGESDPVSSEDQLQQHSEALMQALSLETCPVPLDLLGKNLFSLQSMHDVIGITRLDKPEDRLMLLGGMPRILLQIRADGLTPDIKTFSQLLSSLPRKDSSEMLLLELLKIHNVQPDTDFFNQLIKRQCLRGFWSGARNSLRIMSAEEGCYPDIVTFGVLALGCSSLEKQEELMEDMKDMGFSLNVEILGAFLREAGRYKDYSRAIGLMTIMDDEKLTPNPHVLTMFETLRKHALNDRLLGESHVYNAGNKCADLSKEDERRKNGAIQFLRSYKKFLKTHAIEEDQHPWKQFEIGNPPRTEVV</sequence>
<organism evidence="8">
    <name type="scientific">Notodromas monacha</name>
    <dbReference type="NCBI Taxonomy" id="399045"/>
    <lineage>
        <taxon>Eukaryota</taxon>
        <taxon>Metazoa</taxon>
        <taxon>Ecdysozoa</taxon>
        <taxon>Arthropoda</taxon>
        <taxon>Crustacea</taxon>
        <taxon>Oligostraca</taxon>
        <taxon>Ostracoda</taxon>
        <taxon>Podocopa</taxon>
        <taxon>Podocopida</taxon>
        <taxon>Cypridocopina</taxon>
        <taxon>Cypridoidea</taxon>
        <taxon>Cyprididae</taxon>
        <taxon>Notodromas</taxon>
    </lineage>
</organism>
<dbReference type="GO" id="GO:0051539">
    <property type="term" value="F:4 iron, 4 sulfur cluster binding"/>
    <property type="evidence" value="ECO:0007669"/>
    <property type="project" value="UniProtKB-KW"/>
</dbReference>
<dbReference type="Pfam" id="PF01535">
    <property type="entry name" value="PPR"/>
    <property type="match status" value="1"/>
</dbReference>
<evidence type="ECO:0000256" key="2">
    <source>
        <dbReference type="ARBA" id="ARBA00022723"/>
    </source>
</evidence>
<evidence type="ECO:0000256" key="3">
    <source>
        <dbReference type="ARBA" id="ARBA00022741"/>
    </source>
</evidence>
<dbReference type="HAMAP" id="MF_02040">
    <property type="entry name" value="Mrp_NBP35"/>
    <property type="match status" value="1"/>
</dbReference>
<reference evidence="8" key="1">
    <citation type="submission" date="2020-11" db="EMBL/GenBank/DDBJ databases">
        <authorList>
            <person name="Tran Van P."/>
        </authorList>
    </citation>
    <scope>NUCLEOTIDE SEQUENCE</scope>
</reference>
<accession>A0A7R9BFD7</accession>
<dbReference type="EMBL" id="OA882188">
    <property type="protein sequence ID" value="CAD7273631.1"/>
    <property type="molecule type" value="Genomic_DNA"/>
</dbReference>
<evidence type="ECO:0000256" key="7">
    <source>
        <dbReference type="PROSITE-ProRule" id="PRU00708"/>
    </source>
</evidence>
<dbReference type="GO" id="GO:0140663">
    <property type="term" value="F:ATP-dependent FeS chaperone activity"/>
    <property type="evidence" value="ECO:0007669"/>
    <property type="project" value="InterPro"/>
</dbReference>
<feature type="repeat" description="PPR" evidence="7">
    <location>
        <begin position="384"/>
        <end position="418"/>
    </location>
</feature>
<gene>
    <name evidence="8" type="ORF">NMOB1V02_LOCUS1506</name>
</gene>
<evidence type="ECO:0000313" key="9">
    <source>
        <dbReference type="Proteomes" id="UP000678499"/>
    </source>
</evidence>
<evidence type="ECO:0008006" key="10">
    <source>
        <dbReference type="Google" id="ProtNLM"/>
    </source>
</evidence>
<evidence type="ECO:0000313" key="8">
    <source>
        <dbReference type="EMBL" id="CAD7273631.1"/>
    </source>
</evidence>
<dbReference type="PANTHER" id="PTHR23264:SF19">
    <property type="entry name" value="CYTOSOLIC FE-S CLUSTER ASSEMBLY FACTOR NUBP2"/>
    <property type="match status" value="1"/>
</dbReference>
<dbReference type="EMBL" id="CAJPEX010000151">
    <property type="protein sequence ID" value="CAG0913783.1"/>
    <property type="molecule type" value="Genomic_DNA"/>
</dbReference>
<feature type="repeat" description="PPR" evidence="7">
    <location>
        <begin position="310"/>
        <end position="344"/>
    </location>
</feature>
<evidence type="ECO:0000256" key="5">
    <source>
        <dbReference type="ARBA" id="ARBA00023004"/>
    </source>
</evidence>
<name>A0A7R9BFD7_9CRUS</name>
<keyword evidence="5" id="KW-0408">Iron</keyword>
<keyword evidence="3" id="KW-0547">Nucleotide-binding</keyword>
<keyword evidence="2" id="KW-0479">Metal-binding</keyword>
<dbReference type="GO" id="GO:0005829">
    <property type="term" value="C:cytosol"/>
    <property type="evidence" value="ECO:0007669"/>
    <property type="project" value="TreeGrafter"/>
</dbReference>
<dbReference type="InterPro" id="IPR027417">
    <property type="entry name" value="P-loop_NTPase"/>
</dbReference>
<dbReference type="GO" id="GO:0005524">
    <property type="term" value="F:ATP binding"/>
    <property type="evidence" value="ECO:0007669"/>
    <property type="project" value="UniProtKB-KW"/>
</dbReference>
<dbReference type="CDD" id="cd02037">
    <property type="entry name" value="Mrp_NBP35"/>
    <property type="match status" value="1"/>
</dbReference>
<dbReference type="GO" id="GO:0016226">
    <property type="term" value="P:iron-sulfur cluster assembly"/>
    <property type="evidence" value="ECO:0007669"/>
    <property type="project" value="InterPro"/>
</dbReference>
<evidence type="ECO:0000256" key="1">
    <source>
        <dbReference type="ARBA" id="ARBA00022485"/>
    </source>
</evidence>
<dbReference type="InterPro" id="IPR011990">
    <property type="entry name" value="TPR-like_helical_dom_sf"/>
</dbReference>
<dbReference type="NCBIfam" id="TIGR00756">
    <property type="entry name" value="PPR"/>
    <property type="match status" value="2"/>
</dbReference>
<dbReference type="GO" id="GO:0046872">
    <property type="term" value="F:metal ion binding"/>
    <property type="evidence" value="ECO:0007669"/>
    <property type="project" value="UniProtKB-KW"/>
</dbReference>
<dbReference type="InterPro" id="IPR002885">
    <property type="entry name" value="PPR_rpt"/>
</dbReference>
<dbReference type="PROSITE" id="PS51375">
    <property type="entry name" value="PPR"/>
    <property type="match status" value="2"/>
</dbReference>
<dbReference type="Gene3D" id="3.40.50.300">
    <property type="entry name" value="P-loop containing nucleotide triphosphate hydrolases"/>
    <property type="match status" value="1"/>
</dbReference>
<dbReference type="Proteomes" id="UP000678499">
    <property type="component" value="Unassembled WGS sequence"/>
</dbReference>
<dbReference type="SUPFAM" id="SSF52540">
    <property type="entry name" value="P-loop containing nucleoside triphosphate hydrolases"/>
    <property type="match status" value="1"/>
</dbReference>
<keyword evidence="1" id="KW-0004">4Fe-4S</keyword>
<evidence type="ECO:0000256" key="4">
    <source>
        <dbReference type="ARBA" id="ARBA00022840"/>
    </source>
</evidence>
<proteinExistence type="inferred from homology"/>
<dbReference type="Pfam" id="PF13812">
    <property type="entry name" value="PPR_3"/>
    <property type="match status" value="1"/>
</dbReference>
<dbReference type="Pfam" id="PF13041">
    <property type="entry name" value="PPR_2"/>
    <property type="match status" value="1"/>
</dbReference>
<dbReference type="InterPro" id="IPR033756">
    <property type="entry name" value="YlxH/NBP35"/>
</dbReference>
<evidence type="ECO:0000256" key="6">
    <source>
        <dbReference type="ARBA" id="ARBA00023014"/>
    </source>
</evidence>
<protein>
    <recommendedName>
        <fullName evidence="10">Cytosolic Fe-S cluster assembly factor NUBP2</fullName>
    </recommendedName>
</protein>
<dbReference type="PANTHER" id="PTHR23264">
    <property type="entry name" value="NUCLEOTIDE-BINDING PROTEIN NBP35 YEAST -RELATED"/>
    <property type="match status" value="1"/>
</dbReference>
<keyword evidence="4" id="KW-0067">ATP-binding</keyword>
<dbReference type="InterPro" id="IPR019591">
    <property type="entry name" value="Mrp/NBP35_ATP-bd"/>
</dbReference>
<dbReference type="Pfam" id="PF10609">
    <property type="entry name" value="ParA"/>
    <property type="match status" value="1"/>
</dbReference>
<keyword evidence="9" id="KW-1185">Reference proteome</keyword>